<comment type="caution">
    <text evidence="1">The sequence shown here is derived from an EMBL/GenBank/DDBJ whole genome shotgun (WGS) entry which is preliminary data.</text>
</comment>
<organism evidence="1 2">
    <name type="scientific">Streptomyces lutosisoli</name>
    <dbReference type="NCBI Taxonomy" id="2665721"/>
    <lineage>
        <taxon>Bacteria</taxon>
        <taxon>Bacillati</taxon>
        <taxon>Actinomycetota</taxon>
        <taxon>Actinomycetes</taxon>
        <taxon>Kitasatosporales</taxon>
        <taxon>Streptomycetaceae</taxon>
        <taxon>Streptomyces</taxon>
    </lineage>
</organism>
<gene>
    <name evidence="1" type="ORF">ACFQZP_38205</name>
</gene>
<dbReference type="RefSeq" id="WP_381263287.1">
    <property type="nucleotide sequence ID" value="NZ_JBHTBI010000075.1"/>
</dbReference>
<proteinExistence type="predicted"/>
<dbReference type="Proteomes" id="UP001596957">
    <property type="component" value="Unassembled WGS sequence"/>
</dbReference>
<protein>
    <submittedName>
        <fullName evidence="1">Uncharacterized protein</fullName>
    </submittedName>
</protein>
<name>A0ABW2VS85_9ACTN</name>
<evidence type="ECO:0000313" key="2">
    <source>
        <dbReference type="Proteomes" id="UP001596957"/>
    </source>
</evidence>
<accession>A0ABW2VS85</accession>
<reference evidence="2" key="1">
    <citation type="journal article" date="2019" name="Int. J. Syst. Evol. Microbiol.">
        <title>The Global Catalogue of Microorganisms (GCM) 10K type strain sequencing project: providing services to taxonomists for standard genome sequencing and annotation.</title>
        <authorList>
            <consortium name="The Broad Institute Genomics Platform"/>
            <consortium name="The Broad Institute Genome Sequencing Center for Infectious Disease"/>
            <person name="Wu L."/>
            <person name="Ma J."/>
        </authorList>
    </citation>
    <scope>NUCLEOTIDE SEQUENCE [LARGE SCALE GENOMIC DNA]</scope>
    <source>
        <strain evidence="2">CGMCC 4.7198</strain>
    </source>
</reference>
<dbReference type="EMBL" id="JBHTEC010000001">
    <property type="protein sequence ID" value="MFD0287406.1"/>
    <property type="molecule type" value="Genomic_DNA"/>
</dbReference>
<keyword evidence="2" id="KW-1185">Reference proteome</keyword>
<evidence type="ECO:0000313" key="1">
    <source>
        <dbReference type="EMBL" id="MFD0287406.1"/>
    </source>
</evidence>
<sequence length="123" mass="13820">MTRKIIEEWSSSGMPIDLGGEWTHRLDRIEKHPVSKKIPAEDRHHLAAFPEIVVLANLILTPPTHTIDPKDLHLATTAELSQRFARIYTALGTQLPFDGLDQSNMVPVRVISRQPGHSGRASW</sequence>